<comment type="caution">
    <text evidence="1">The sequence shown here is derived from an EMBL/GenBank/DDBJ whole genome shotgun (WGS) entry which is preliminary data.</text>
</comment>
<sequence>MSIQPRCSEAELAVLEEMTAYMRAHVWVGSGHPVKRSLALWQNLAYTLGEYTGGIDDYIYSLYHRDALEATIKRLPGPHSELLQRLVTEADETFRKATRDDGGRSLSEFLIPEANRGWWYSRRPIIGPLNTYLDAV</sequence>
<dbReference type="EMBL" id="JABFNT010000064">
    <property type="protein sequence ID" value="NOJ80697.1"/>
    <property type="molecule type" value="Genomic_DNA"/>
</dbReference>
<name>A0A7Y4MSP1_MYXXA</name>
<evidence type="ECO:0000313" key="2">
    <source>
        <dbReference type="Proteomes" id="UP000533080"/>
    </source>
</evidence>
<dbReference type="RefSeq" id="WP_171442849.1">
    <property type="nucleotide sequence ID" value="NZ_JABFNS010000067.1"/>
</dbReference>
<accession>A0A7Y4MSP1</accession>
<proteinExistence type="predicted"/>
<dbReference type="AlphaFoldDB" id="A0A7Y4MSP1"/>
<protein>
    <submittedName>
        <fullName evidence="1">Uncharacterized protein</fullName>
    </submittedName>
</protein>
<dbReference type="Proteomes" id="UP000533080">
    <property type="component" value="Unassembled WGS sequence"/>
</dbReference>
<evidence type="ECO:0000313" key="1">
    <source>
        <dbReference type="EMBL" id="NOJ80697.1"/>
    </source>
</evidence>
<organism evidence="1 2">
    <name type="scientific">Myxococcus xanthus</name>
    <dbReference type="NCBI Taxonomy" id="34"/>
    <lineage>
        <taxon>Bacteria</taxon>
        <taxon>Pseudomonadati</taxon>
        <taxon>Myxococcota</taxon>
        <taxon>Myxococcia</taxon>
        <taxon>Myxococcales</taxon>
        <taxon>Cystobacterineae</taxon>
        <taxon>Myxococcaceae</taxon>
        <taxon>Myxococcus</taxon>
    </lineage>
</organism>
<reference evidence="1 2" key="1">
    <citation type="submission" date="2020-05" db="EMBL/GenBank/DDBJ databases">
        <authorList>
            <person name="Whitworth D."/>
        </authorList>
    </citation>
    <scope>NUCLEOTIDE SEQUENCE [LARGE SCALE GENOMIC DNA]</scope>
    <source>
        <strain evidence="1 2">AM005</strain>
    </source>
</reference>
<gene>
    <name evidence="1" type="ORF">HNV28_20605</name>
</gene>